<dbReference type="Proteomes" id="UP000265520">
    <property type="component" value="Unassembled WGS sequence"/>
</dbReference>
<reference evidence="1 2" key="1">
    <citation type="journal article" date="2018" name="Front. Plant Sci.">
        <title>Red Clover (Trifolium pratense) and Zigzag Clover (T. medium) - A Picture of Genomic Similarities and Differences.</title>
        <authorList>
            <person name="Dluhosova J."/>
            <person name="Istvanek J."/>
            <person name="Nedelnik J."/>
            <person name="Repkova J."/>
        </authorList>
    </citation>
    <scope>NUCLEOTIDE SEQUENCE [LARGE SCALE GENOMIC DNA]</scope>
    <source>
        <strain evidence="2">cv. 10/8</strain>
        <tissue evidence="1">Leaf</tissue>
    </source>
</reference>
<dbReference type="EMBL" id="LXQA011416623">
    <property type="protein sequence ID" value="MCI96514.1"/>
    <property type="molecule type" value="Genomic_DNA"/>
</dbReference>
<protein>
    <submittedName>
        <fullName evidence="1">Uncharacterized protein</fullName>
    </submittedName>
</protein>
<keyword evidence="2" id="KW-1185">Reference proteome</keyword>
<dbReference type="AlphaFoldDB" id="A0A392W797"/>
<sequence length="52" mass="5379">MAAGLDKVAAEIAAIKDAPIPKFELLSCTSGFPSMEHLTLPTLVIAGNPIKS</sequence>
<name>A0A392W797_9FABA</name>
<comment type="caution">
    <text evidence="1">The sequence shown here is derived from an EMBL/GenBank/DDBJ whole genome shotgun (WGS) entry which is preliminary data.</text>
</comment>
<accession>A0A392W797</accession>
<evidence type="ECO:0000313" key="1">
    <source>
        <dbReference type="EMBL" id="MCI96514.1"/>
    </source>
</evidence>
<proteinExistence type="predicted"/>
<evidence type="ECO:0000313" key="2">
    <source>
        <dbReference type="Proteomes" id="UP000265520"/>
    </source>
</evidence>
<organism evidence="1 2">
    <name type="scientific">Trifolium medium</name>
    <dbReference type="NCBI Taxonomy" id="97028"/>
    <lineage>
        <taxon>Eukaryota</taxon>
        <taxon>Viridiplantae</taxon>
        <taxon>Streptophyta</taxon>
        <taxon>Embryophyta</taxon>
        <taxon>Tracheophyta</taxon>
        <taxon>Spermatophyta</taxon>
        <taxon>Magnoliopsida</taxon>
        <taxon>eudicotyledons</taxon>
        <taxon>Gunneridae</taxon>
        <taxon>Pentapetalae</taxon>
        <taxon>rosids</taxon>
        <taxon>fabids</taxon>
        <taxon>Fabales</taxon>
        <taxon>Fabaceae</taxon>
        <taxon>Papilionoideae</taxon>
        <taxon>50 kb inversion clade</taxon>
        <taxon>NPAAA clade</taxon>
        <taxon>Hologalegina</taxon>
        <taxon>IRL clade</taxon>
        <taxon>Trifolieae</taxon>
        <taxon>Trifolium</taxon>
    </lineage>
</organism>
<feature type="non-terminal residue" evidence="1">
    <location>
        <position position="52"/>
    </location>
</feature>